<comment type="caution">
    <text evidence="1">The sequence shown here is derived from an EMBL/GenBank/DDBJ whole genome shotgun (WGS) entry which is preliminary data.</text>
</comment>
<reference evidence="1" key="1">
    <citation type="submission" date="2021-03" db="EMBL/GenBank/DDBJ databases">
        <authorList>
            <consortium name="DOE Joint Genome Institute"/>
            <person name="Ahrendt S."/>
            <person name="Looney B.P."/>
            <person name="Miyauchi S."/>
            <person name="Morin E."/>
            <person name="Drula E."/>
            <person name="Courty P.E."/>
            <person name="Chicoki N."/>
            <person name="Fauchery L."/>
            <person name="Kohler A."/>
            <person name="Kuo A."/>
            <person name="Labutti K."/>
            <person name="Pangilinan J."/>
            <person name="Lipzen A."/>
            <person name="Riley R."/>
            <person name="Andreopoulos W."/>
            <person name="He G."/>
            <person name="Johnson J."/>
            <person name="Barry K.W."/>
            <person name="Grigoriev I.V."/>
            <person name="Nagy L."/>
            <person name="Hibbett D."/>
            <person name="Henrissat B."/>
            <person name="Matheny P.B."/>
            <person name="Labbe J."/>
            <person name="Martin F."/>
        </authorList>
    </citation>
    <scope>NUCLEOTIDE SEQUENCE</scope>
    <source>
        <strain evidence="1">HHB10654</strain>
    </source>
</reference>
<name>A0ACB8TJC8_9AGAM</name>
<dbReference type="EMBL" id="MU277187">
    <property type="protein sequence ID" value="KAI0068496.1"/>
    <property type="molecule type" value="Genomic_DNA"/>
</dbReference>
<sequence length="171" mass="18218">MTKSSTSQTATDIAGTAPDQAKQRVANSLVNMAAFGFVCTFPEKLHVTEVSIGKNTEEPAKTEARVVCEVVVEEEMLNALRVMHGGCLAFFIDICGTLPSTALLGHSGVSLNISVSYHAPAKVGDKLKIISTTLSNGARVTSTRGEIWNVTTKRLVASGVHTMMEQSVPRL</sequence>
<reference evidence="1" key="2">
    <citation type="journal article" date="2022" name="New Phytol.">
        <title>Evolutionary transition to the ectomycorrhizal habit in the genomes of a hyperdiverse lineage of mushroom-forming fungi.</title>
        <authorList>
            <person name="Looney B."/>
            <person name="Miyauchi S."/>
            <person name="Morin E."/>
            <person name="Drula E."/>
            <person name="Courty P.E."/>
            <person name="Kohler A."/>
            <person name="Kuo A."/>
            <person name="LaButti K."/>
            <person name="Pangilinan J."/>
            <person name="Lipzen A."/>
            <person name="Riley R."/>
            <person name="Andreopoulos W."/>
            <person name="He G."/>
            <person name="Johnson J."/>
            <person name="Nolan M."/>
            <person name="Tritt A."/>
            <person name="Barry K.W."/>
            <person name="Grigoriev I.V."/>
            <person name="Nagy L.G."/>
            <person name="Hibbett D."/>
            <person name="Henrissat B."/>
            <person name="Matheny P.B."/>
            <person name="Labbe J."/>
            <person name="Martin F.M."/>
        </authorList>
    </citation>
    <scope>NUCLEOTIDE SEQUENCE</scope>
    <source>
        <strain evidence="1">HHB10654</strain>
    </source>
</reference>
<gene>
    <name evidence="1" type="ORF">BV25DRAFT_1329</name>
</gene>
<protein>
    <submittedName>
        <fullName evidence="1">Uncharacterized protein</fullName>
    </submittedName>
</protein>
<proteinExistence type="predicted"/>
<accession>A0ACB8TJC8</accession>
<evidence type="ECO:0000313" key="1">
    <source>
        <dbReference type="EMBL" id="KAI0068496.1"/>
    </source>
</evidence>
<keyword evidence="2" id="KW-1185">Reference proteome</keyword>
<evidence type="ECO:0000313" key="2">
    <source>
        <dbReference type="Proteomes" id="UP000814140"/>
    </source>
</evidence>
<organism evidence="1 2">
    <name type="scientific">Artomyces pyxidatus</name>
    <dbReference type="NCBI Taxonomy" id="48021"/>
    <lineage>
        <taxon>Eukaryota</taxon>
        <taxon>Fungi</taxon>
        <taxon>Dikarya</taxon>
        <taxon>Basidiomycota</taxon>
        <taxon>Agaricomycotina</taxon>
        <taxon>Agaricomycetes</taxon>
        <taxon>Russulales</taxon>
        <taxon>Auriscalpiaceae</taxon>
        <taxon>Artomyces</taxon>
    </lineage>
</organism>
<dbReference type="Proteomes" id="UP000814140">
    <property type="component" value="Unassembled WGS sequence"/>
</dbReference>